<comment type="caution">
    <text evidence="1">The sequence shown here is derived from an EMBL/GenBank/DDBJ whole genome shotgun (WGS) entry which is preliminary data.</text>
</comment>
<protein>
    <submittedName>
        <fullName evidence="1">Uncharacterized protein</fullName>
    </submittedName>
</protein>
<organism evidence="1 2">
    <name type="scientific">Scortum barcoo</name>
    <name type="common">barcoo grunter</name>
    <dbReference type="NCBI Taxonomy" id="214431"/>
    <lineage>
        <taxon>Eukaryota</taxon>
        <taxon>Metazoa</taxon>
        <taxon>Chordata</taxon>
        <taxon>Craniata</taxon>
        <taxon>Vertebrata</taxon>
        <taxon>Euteleostomi</taxon>
        <taxon>Actinopterygii</taxon>
        <taxon>Neopterygii</taxon>
        <taxon>Teleostei</taxon>
        <taxon>Neoteleostei</taxon>
        <taxon>Acanthomorphata</taxon>
        <taxon>Eupercaria</taxon>
        <taxon>Centrarchiformes</taxon>
        <taxon>Terapontoidei</taxon>
        <taxon>Terapontidae</taxon>
        <taxon>Scortum</taxon>
    </lineage>
</organism>
<dbReference type="EMBL" id="CM041551">
    <property type="protein sequence ID" value="KAI3354772.1"/>
    <property type="molecule type" value="Genomic_DNA"/>
</dbReference>
<keyword evidence="2" id="KW-1185">Reference proteome</keyword>
<evidence type="ECO:0000313" key="2">
    <source>
        <dbReference type="Proteomes" id="UP000831701"/>
    </source>
</evidence>
<evidence type="ECO:0000313" key="1">
    <source>
        <dbReference type="EMBL" id="KAI3354772.1"/>
    </source>
</evidence>
<reference evidence="1" key="1">
    <citation type="submission" date="2022-04" db="EMBL/GenBank/DDBJ databases">
        <title>Jade perch genome.</title>
        <authorList>
            <person name="Chao B."/>
        </authorList>
    </citation>
    <scope>NUCLEOTIDE SEQUENCE</scope>
    <source>
        <strain evidence="1">CB-2022</strain>
    </source>
</reference>
<proteinExistence type="predicted"/>
<sequence>MEENITASLGSGIIRPSSSPGCWGRILLRGIKNRYPLPLISSAFELLQQAKVFTKLDLRNAYHLVRILSFLGYVIITANHISMDPAKVDAVTNWPPLTSKKKFVVEVDASNEGIGAVLSQRLPADNRIHPCAFLSRKLSAAERNYDVGNKELLAVKVALEEWRHWLEGAEQPFIVWTDHKNLEYLKSAKRLNSRQARWALFFSRFRFTLSYQARISERQARRRPVPTVYEPEPTAKGT</sequence>
<accession>A0ACB8VIQ8</accession>
<dbReference type="Proteomes" id="UP000831701">
    <property type="component" value="Chromosome 21"/>
</dbReference>
<name>A0ACB8VIQ8_9TELE</name>
<gene>
    <name evidence="1" type="ORF">L3Q82_004598</name>
</gene>